<evidence type="ECO:0000259" key="2">
    <source>
        <dbReference type="Pfam" id="PF20152"/>
    </source>
</evidence>
<dbReference type="AlphaFoldDB" id="A0A9P6DVB9"/>
<feature type="domain" description="DUF6534" evidence="2">
    <location>
        <begin position="246"/>
        <end position="331"/>
    </location>
</feature>
<keyword evidence="4" id="KW-1185">Reference proteome</keyword>
<gene>
    <name evidence="3" type="ORF">BS47DRAFT_1382910</name>
</gene>
<dbReference type="Proteomes" id="UP000886523">
    <property type="component" value="Unassembled WGS sequence"/>
</dbReference>
<feature type="transmembrane region" description="Helical" evidence="1">
    <location>
        <begin position="307"/>
        <end position="327"/>
    </location>
</feature>
<feature type="transmembrane region" description="Helical" evidence="1">
    <location>
        <begin position="235"/>
        <end position="261"/>
    </location>
</feature>
<sequence>MTLLNSAFNWHPISIYYIVSGKRKCATSPPSPRFIAMGLEPNPALDSTLGAAFVSVIISAVLFGMLTTQCYYYFFRSKHDPRWLKCIVIGLWTIDFAHQFSASIMIFQYSLCHFGDFQYLKKTTWPPALCVMLEPFPAFVVQMSVPVFEGVKMSDSESTYRSYLRRYFTRRSYCLNPKLWPMTIFIVTLSVLTLGVGEGKPHTPHLHNPLRYRCILACGINTLLIDRFAQLKDYTWLVALWLVTCSVCDISVTLSVVWTLYTSRTGFKDTDALLTKLIIWTVSTGALRASFALFQLIMFIIKNDTLIHLAANIVLAKLYSNTFVASLNRRGHPLRARQIVPTVQMT</sequence>
<dbReference type="PANTHER" id="PTHR40465:SF1">
    <property type="entry name" value="DUF6534 DOMAIN-CONTAINING PROTEIN"/>
    <property type="match status" value="1"/>
</dbReference>
<comment type="caution">
    <text evidence="3">The sequence shown here is derived from an EMBL/GenBank/DDBJ whole genome shotgun (WGS) entry which is preliminary data.</text>
</comment>
<dbReference type="EMBL" id="MU128985">
    <property type="protein sequence ID" value="KAF9512513.1"/>
    <property type="molecule type" value="Genomic_DNA"/>
</dbReference>
<feature type="transmembrane region" description="Helical" evidence="1">
    <location>
        <begin position="49"/>
        <end position="74"/>
    </location>
</feature>
<dbReference type="OrthoDB" id="3190874at2759"/>
<evidence type="ECO:0000313" key="4">
    <source>
        <dbReference type="Proteomes" id="UP000886523"/>
    </source>
</evidence>
<evidence type="ECO:0000313" key="3">
    <source>
        <dbReference type="EMBL" id="KAF9512513.1"/>
    </source>
</evidence>
<organism evidence="3 4">
    <name type="scientific">Hydnum rufescens UP504</name>
    <dbReference type="NCBI Taxonomy" id="1448309"/>
    <lineage>
        <taxon>Eukaryota</taxon>
        <taxon>Fungi</taxon>
        <taxon>Dikarya</taxon>
        <taxon>Basidiomycota</taxon>
        <taxon>Agaricomycotina</taxon>
        <taxon>Agaricomycetes</taxon>
        <taxon>Cantharellales</taxon>
        <taxon>Hydnaceae</taxon>
        <taxon>Hydnum</taxon>
    </lineage>
</organism>
<keyword evidence="1" id="KW-0472">Membrane</keyword>
<protein>
    <recommendedName>
        <fullName evidence="2">DUF6534 domain-containing protein</fullName>
    </recommendedName>
</protein>
<proteinExistence type="predicted"/>
<name>A0A9P6DVB9_9AGAM</name>
<feature type="transmembrane region" description="Helical" evidence="1">
    <location>
        <begin position="179"/>
        <end position="198"/>
    </location>
</feature>
<keyword evidence="1" id="KW-0812">Transmembrane</keyword>
<feature type="transmembrane region" description="Helical" evidence="1">
    <location>
        <begin position="86"/>
        <end position="111"/>
    </location>
</feature>
<evidence type="ECO:0000256" key="1">
    <source>
        <dbReference type="SAM" id="Phobius"/>
    </source>
</evidence>
<feature type="transmembrane region" description="Helical" evidence="1">
    <location>
        <begin position="273"/>
        <end position="301"/>
    </location>
</feature>
<accession>A0A9P6DVB9</accession>
<dbReference type="PANTHER" id="PTHR40465">
    <property type="entry name" value="CHROMOSOME 1, WHOLE GENOME SHOTGUN SEQUENCE"/>
    <property type="match status" value="1"/>
</dbReference>
<keyword evidence="1" id="KW-1133">Transmembrane helix</keyword>
<reference evidence="3" key="1">
    <citation type="journal article" date="2020" name="Nat. Commun.">
        <title>Large-scale genome sequencing of mycorrhizal fungi provides insights into the early evolution of symbiotic traits.</title>
        <authorList>
            <person name="Miyauchi S."/>
            <person name="Kiss E."/>
            <person name="Kuo A."/>
            <person name="Drula E."/>
            <person name="Kohler A."/>
            <person name="Sanchez-Garcia M."/>
            <person name="Morin E."/>
            <person name="Andreopoulos B."/>
            <person name="Barry K.W."/>
            <person name="Bonito G."/>
            <person name="Buee M."/>
            <person name="Carver A."/>
            <person name="Chen C."/>
            <person name="Cichocki N."/>
            <person name="Clum A."/>
            <person name="Culley D."/>
            <person name="Crous P.W."/>
            <person name="Fauchery L."/>
            <person name="Girlanda M."/>
            <person name="Hayes R.D."/>
            <person name="Keri Z."/>
            <person name="LaButti K."/>
            <person name="Lipzen A."/>
            <person name="Lombard V."/>
            <person name="Magnuson J."/>
            <person name="Maillard F."/>
            <person name="Murat C."/>
            <person name="Nolan M."/>
            <person name="Ohm R.A."/>
            <person name="Pangilinan J."/>
            <person name="Pereira M.F."/>
            <person name="Perotto S."/>
            <person name="Peter M."/>
            <person name="Pfister S."/>
            <person name="Riley R."/>
            <person name="Sitrit Y."/>
            <person name="Stielow J.B."/>
            <person name="Szollosi G."/>
            <person name="Zifcakova L."/>
            <person name="Stursova M."/>
            <person name="Spatafora J.W."/>
            <person name="Tedersoo L."/>
            <person name="Vaario L.M."/>
            <person name="Yamada A."/>
            <person name="Yan M."/>
            <person name="Wang P."/>
            <person name="Xu J."/>
            <person name="Bruns T."/>
            <person name="Baldrian P."/>
            <person name="Vilgalys R."/>
            <person name="Dunand C."/>
            <person name="Henrissat B."/>
            <person name="Grigoriev I.V."/>
            <person name="Hibbett D."/>
            <person name="Nagy L.G."/>
            <person name="Martin F.M."/>
        </authorList>
    </citation>
    <scope>NUCLEOTIDE SEQUENCE</scope>
    <source>
        <strain evidence="3">UP504</strain>
    </source>
</reference>
<dbReference type="InterPro" id="IPR045339">
    <property type="entry name" value="DUF6534"/>
</dbReference>
<dbReference type="Pfam" id="PF20152">
    <property type="entry name" value="DUF6534"/>
    <property type="match status" value="1"/>
</dbReference>